<keyword evidence="2" id="KW-1185">Reference proteome</keyword>
<protein>
    <submittedName>
        <fullName evidence="1">Uncharacterized protein</fullName>
    </submittedName>
</protein>
<reference evidence="2" key="1">
    <citation type="journal article" date="2019" name="Int. J. Syst. Evol. Microbiol.">
        <title>The Global Catalogue of Microorganisms (GCM) 10K type strain sequencing project: providing services to taxonomists for standard genome sequencing and annotation.</title>
        <authorList>
            <consortium name="The Broad Institute Genomics Platform"/>
            <consortium name="The Broad Institute Genome Sequencing Center for Infectious Disease"/>
            <person name="Wu L."/>
            <person name="Ma J."/>
        </authorList>
    </citation>
    <scope>NUCLEOTIDE SEQUENCE [LARGE SCALE GENOMIC DNA]</scope>
    <source>
        <strain evidence="2">CGMCC 1.6375</strain>
    </source>
</reference>
<comment type="caution">
    <text evidence="1">The sequence shown here is derived from an EMBL/GenBank/DDBJ whole genome shotgun (WGS) entry which is preliminary data.</text>
</comment>
<name>A0ABQ2HJ63_9BACT</name>
<dbReference type="EMBL" id="BMLI01000001">
    <property type="protein sequence ID" value="GGM82618.1"/>
    <property type="molecule type" value="Genomic_DNA"/>
</dbReference>
<accession>A0ABQ2HJ63</accession>
<dbReference type="Proteomes" id="UP000632339">
    <property type="component" value="Unassembled WGS sequence"/>
</dbReference>
<evidence type="ECO:0000313" key="1">
    <source>
        <dbReference type="EMBL" id="GGM82618.1"/>
    </source>
</evidence>
<proteinExistence type="predicted"/>
<organism evidence="1 2">
    <name type="scientific">Dyadobacter beijingensis</name>
    <dbReference type="NCBI Taxonomy" id="365489"/>
    <lineage>
        <taxon>Bacteria</taxon>
        <taxon>Pseudomonadati</taxon>
        <taxon>Bacteroidota</taxon>
        <taxon>Cytophagia</taxon>
        <taxon>Cytophagales</taxon>
        <taxon>Spirosomataceae</taxon>
        <taxon>Dyadobacter</taxon>
    </lineage>
</organism>
<evidence type="ECO:0000313" key="2">
    <source>
        <dbReference type="Proteomes" id="UP000632339"/>
    </source>
</evidence>
<gene>
    <name evidence="1" type="ORF">GCM10010967_12840</name>
</gene>
<sequence length="330" mass="37065">MQACVSSNDNSVNPSEEVPVSVVDVIQAKYPSATAMKFSMLEEGKVYQADFDMDGKNVSVIASRTEILNAFEESGQQNITSVNTKLNGLGMEKGNLSGLKTLMAPGQAERQIAQYDLRGTNYRLTLHQSGYVTITTRQLTYETKSLDDLPEKIKAYIQGRNKPNIAYLGQLPLLEKPLKEYLADKNEFTFSSCAVYSLPDKSKQYQVFVKYYGITDLPLIFNENSELIWVGSFNRLESLVNFDDLSGGSSNVSKDDLSYFTSQFKASNELKDYPLDGPISRGQASVNVYDNQKGFEFRLSKPSLDTDESWVLRYDAGRKLIDSYYSGQRR</sequence>